<dbReference type="Proteomes" id="UP000237631">
    <property type="component" value="Unassembled WGS sequence"/>
</dbReference>
<evidence type="ECO:0000313" key="1">
    <source>
        <dbReference type="EMBL" id="PPJ60112.1"/>
    </source>
</evidence>
<dbReference type="EMBL" id="PNEN01000313">
    <property type="protein sequence ID" value="PPJ60112.1"/>
    <property type="molecule type" value="Genomic_DNA"/>
</dbReference>
<protein>
    <submittedName>
        <fullName evidence="1">Uncharacterized protein</fullName>
    </submittedName>
</protein>
<accession>A0A2S6CK67</accession>
<sequence>MLLEQHKKLIEERKKLAAKNKLLREAMARLWASRMRLPEGRAPTEEETAASDILFDSVETLFKEAGEEEHFNHIRELVGYFENMTAEELAEYSKQVEKLGQLNGDAKIEALENLLKIPSKTKDEHPEAAE</sequence>
<evidence type="ECO:0000313" key="2">
    <source>
        <dbReference type="Proteomes" id="UP000237631"/>
    </source>
</evidence>
<proteinExistence type="predicted"/>
<gene>
    <name evidence="1" type="ORF">CBER1_03145</name>
</gene>
<reference evidence="2" key="1">
    <citation type="journal article" date="2017" name="bioRxiv">
        <title>Conservation of a gene cluster reveals novel cercosporin biosynthetic mechanisms and extends production to the genus Colletotrichum.</title>
        <authorList>
            <person name="de Jonge R."/>
            <person name="Ebert M.K."/>
            <person name="Huitt-Roehl C.R."/>
            <person name="Pal P."/>
            <person name="Suttle J.C."/>
            <person name="Spanner R.E."/>
            <person name="Neubauer J.D."/>
            <person name="Jurick W.M.II."/>
            <person name="Stott K.A."/>
            <person name="Secor G.A."/>
            <person name="Thomma B.P.H.J."/>
            <person name="Van de Peer Y."/>
            <person name="Townsend C.A."/>
            <person name="Bolton M.D."/>
        </authorList>
    </citation>
    <scope>NUCLEOTIDE SEQUENCE [LARGE SCALE GENOMIC DNA]</scope>
    <source>
        <strain evidence="2">CBS538.71</strain>
    </source>
</reference>
<dbReference type="OrthoDB" id="10317789at2759"/>
<keyword evidence="2" id="KW-1185">Reference proteome</keyword>
<comment type="caution">
    <text evidence="1">The sequence shown here is derived from an EMBL/GenBank/DDBJ whole genome shotgun (WGS) entry which is preliminary data.</text>
</comment>
<dbReference type="AlphaFoldDB" id="A0A2S6CK67"/>
<organism evidence="1 2">
    <name type="scientific">Cercospora berteroae</name>
    <dbReference type="NCBI Taxonomy" id="357750"/>
    <lineage>
        <taxon>Eukaryota</taxon>
        <taxon>Fungi</taxon>
        <taxon>Dikarya</taxon>
        <taxon>Ascomycota</taxon>
        <taxon>Pezizomycotina</taxon>
        <taxon>Dothideomycetes</taxon>
        <taxon>Dothideomycetidae</taxon>
        <taxon>Mycosphaerellales</taxon>
        <taxon>Mycosphaerellaceae</taxon>
        <taxon>Cercospora</taxon>
    </lineage>
</organism>
<name>A0A2S6CK67_9PEZI</name>